<proteinExistence type="inferred from homology"/>
<feature type="region of interest" description="Disordered" evidence="3">
    <location>
        <begin position="149"/>
        <end position="174"/>
    </location>
</feature>
<evidence type="ECO:0000313" key="6">
    <source>
        <dbReference type="Proteomes" id="UP000650628"/>
    </source>
</evidence>
<evidence type="ECO:0000256" key="1">
    <source>
        <dbReference type="ARBA" id="ARBA00005445"/>
    </source>
</evidence>
<dbReference type="EMBL" id="BOOO01000003">
    <property type="protein sequence ID" value="GII27280.1"/>
    <property type="molecule type" value="Genomic_DNA"/>
</dbReference>
<evidence type="ECO:0000256" key="2">
    <source>
        <dbReference type="ARBA" id="ARBA00022729"/>
    </source>
</evidence>
<dbReference type="InterPro" id="IPR013783">
    <property type="entry name" value="Ig-like_fold"/>
</dbReference>
<comment type="similarity">
    <text evidence="1">Belongs to the ice-binding protein family.</text>
</comment>
<dbReference type="Pfam" id="PF11999">
    <property type="entry name" value="Ice_binding"/>
    <property type="match status" value="1"/>
</dbReference>
<dbReference type="Pfam" id="PF16640">
    <property type="entry name" value="Big_3_5"/>
    <property type="match status" value="1"/>
</dbReference>
<gene>
    <name evidence="5" type="ORF">Pmi06nite_07220</name>
</gene>
<dbReference type="InterPro" id="IPR021884">
    <property type="entry name" value="Ice-bd_prot"/>
</dbReference>
<protein>
    <recommendedName>
        <fullName evidence="4">Bacterial Ig-like domain-containing protein</fullName>
    </recommendedName>
</protein>
<dbReference type="AlphaFoldDB" id="A0A8J3THK8"/>
<keyword evidence="2" id="KW-0732">Signal</keyword>
<evidence type="ECO:0000313" key="5">
    <source>
        <dbReference type="EMBL" id="GII27280.1"/>
    </source>
</evidence>
<evidence type="ECO:0000259" key="4">
    <source>
        <dbReference type="Pfam" id="PF16640"/>
    </source>
</evidence>
<comment type="caution">
    <text evidence="5">The sequence shown here is derived from an EMBL/GenBank/DDBJ whole genome shotgun (WGS) entry which is preliminary data.</text>
</comment>
<feature type="domain" description="Bacterial Ig-like" evidence="4">
    <location>
        <begin position="164"/>
        <end position="260"/>
    </location>
</feature>
<evidence type="ECO:0000256" key="3">
    <source>
        <dbReference type="SAM" id="MobiDB-lite"/>
    </source>
</evidence>
<keyword evidence="6" id="KW-1185">Reference proteome</keyword>
<feature type="compositionally biased region" description="Polar residues" evidence="3">
    <location>
        <begin position="160"/>
        <end position="171"/>
    </location>
</feature>
<dbReference type="Gene3D" id="2.60.40.10">
    <property type="entry name" value="Immunoglobulins"/>
    <property type="match status" value="1"/>
</dbReference>
<name>A0A8J3THK8_9ACTN</name>
<sequence>MDNAEARREKADAVAAYNDAARRTPTATIPSQLGSTTRTPGVYNTAGGVFQLTGTLILDAEGDPDAVFILQAASLVTANVSNIDLVGGAQANNVIWQLDDSATLGTYSTFRGNILARSSVAVTTGVALYGRAIALNGMVTLDGTSHLPATRVTPPDEPPTITTVTSSSNPSRRGEPVTFTATVHGPTDSVVPAGQVLFKDGDTVIGSAYNSSAAPATITTSDLTRGAHDITAVYLNGGTAVNEAWTYFAPSTSEVLTQVVLNRRS</sequence>
<reference evidence="5 6" key="1">
    <citation type="submission" date="2021-01" db="EMBL/GenBank/DDBJ databases">
        <title>Whole genome shotgun sequence of Planotetraspora mira NBRC 15435.</title>
        <authorList>
            <person name="Komaki H."/>
            <person name="Tamura T."/>
        </authorList>
    </citation>
    <scope>NUCLEOTIDE SEQUENCE [LARGE SCALE GENOMIC DNA]</scope>
    <source>
        <strain evidence="5 6">NBRC 15435</strain>
    </source>
</reference>
<organism evidence="5 6">
    <name type="scientific">Planotetraspora mira</name>
    <dbReference type="NCBI Taxonomy" id="58121"/>
    <lineage>
        <taxon>Bacteria</taxon>
        <taxon>Bacillati</taxon>
        <taxon>Actinomycetota</taxon>
        <taxon>Actinomycetes</taxon>
        <taxon>Streptosporangiales</taxon>
        <taxon>Streptosporangiaceae</taxon>
        <taxon>Planotetraspora</taxon>
    </lineage>
</organism>
<accession>A0A8J3THK8</accession>
<dbReference type="Proteomes" id="UP000650628">
    <property type="component" value="Unassembled WGS sequence"/>
</dbReference>
<dbReference type="GO" id="GO:0005975">
    <property type="term" value="P:carbohydrate metabolic process"/>
    <property type="evidence" value="ECO:0007669"/>
    <property type="project" value="UniProtKB-ARBA"/>
</dbReference>
<dbReference type="InterPro" id="IPR032109">
    <property type="entry name" value="Big_3_5"/>
</dbReference>